<evidence type="ECO:0000313" key="1">
    <source>
        <dbReference type="EMBL" id="TPX75516.1"/>
    </source>
</evidence>
<organism evidence="1 2">
    <name type="scientific">Chytriomyces confervae</name>
    <dbReference type="NCBI Taxonomy" id="246404"/>
    <lineage>
        <taxon>Eukaryota</taxon>
        <taxon>Fungi</taxon>
        <taxon>Fungi incertae sedis</taxon>
        <taxon>Chytridiomycota</taxon>
        <taxon>Chytridiomycota incertae sedis</taxon>
        <taxon>Chytridiomycetes</taxon>
        <taxon>Chytridiales</taxon>
        <taxon>Chytriomycetaceae</taxon>
        <taxon>Chytriomyces</taxon>
    </lineage>
</organism>
<dbReference type="OrthoDB" id="2099309at2759"/>
<dbReference type="Proteomes" id="UP000320333">
    <property type="component" value="Unassembled WGS sequence"/>
</dbReference>
<accession>A0A507FJN2</accession>
<dbReference type="PANTHER" id="PTHR33211">
    <property type="entry name" value="EXPRESSED PROTEIN"/>
    <property type="match status" value="1"/>
</dbReference>
<dbReference type="EMBL" id="QEAP01000078">
    <property type="protein sequence ID" value="TPX75516.1"/>
    <property type="molecule type" value="Genomic_DNA"/>
</dbReference>
<sequence length="673" mass="75991">MNRVFFVQYQTNQPVKIETHYVGEQERRRPLEDVADMVGAFFLGQYNLHAVVDGVEGPALKPDLPLSTLSAGLTAKNALVIKSKSDMGTHASQVSGPCERRTREAFVVGNLRNTEDVLKFLQHKINLLAPFNPDKPYHATFLDNCLEFRLDRRQTTHSLDASDNIKVLVSISGSGKTRQLLELLYSQFGYFFVVGLQQQADFGSGDLLKCDTYSAYNPKKAQYFIELLYFAFFGCDLFSKLYDSLACHTSIDVGRSTASIERWFDFVAMDQIQASLGGEHIYTVSGGKPRPFFSPLVYHFKHMGRFHKFIVAGTAINFDYLNELLCPGTMNAHQVTAHDVISDLKPLDKGQAESYIRLMLSDHNIRNDQIREVVDLVCSNPLFLGRGRFITFILDSILGGGTVYLAVSKFVKVLSQPESSLSPLKCYMDDIQYYNRNSFDTVVGEETLGETVRRGLIQYLMKGEATLMVEGQVASDMVRYGLGFCTVVGGSIQSVELKELATIEYLRYIIPVSDLVPDICVQLASFPRPQMVEYVLECLVGYALVAGLDINRAKTLKSTHGNFARYLNWKDENAVLFPDPFCGPDVVYKYEGTVYTVQVKFVDQISKQDRLNACHTTDPDYFYWNKKSGRVFAEFHERRESILKKLKESTCKRLVFLHTTTEITAEMDGVEIT</sequence>
<protein>
    <submittedName>
        <fullName evidence="1">Uncharacterized protein</fullName>
    </submittedName>
</protein>
<proteinExistence type="predicted"/>
<comment type="caution">
    <text evidence="1">The sequence shown here is derived from an EMBL/GenBank/DDBJ whole genome shotgun (WGS) entry which is preliminary data.</text>
</comment>
<dbReference type="AlphaFoldDB" id="A0A507FJN2"/>
<gene>
    <name evidence="1" type="ORF">CcCBS67573_g03216</name>
</gene>
<name>A0A507FJN2_9FUNG</name>
<dbReference type="PANTHER" id="PTHR33211:SF107">
    <property type="entry name" value="NON-SPECIFIC SERINE_THREONINE PROTEIN KINASE"/>
    <property type="match status" value="1"/>
</dbReference>
<reference evidence="1 2" key="1">
    <citation type="journal article" date="2019" name="Sci. Rep.">
        <title>Comparative genomics of chytrid fungi reveal insights into the obligate biotrophic and pathogenic lifestyle of Synchytrium endobioticum.</title>
        <authorList>
            <person name="van de Vossenberg B.T.L.H."/>
            <person name="Warris S."/>
            <person name="Nguyen H.D.T."/>
            <person name="van Gent-Pelzer M.P.E."/>
            <person name="Joly D.L."/>
            <person name="van de Geest H.C."/>
            <person name="Bonants P.J.M."/>
            <person name="Smith D.S."/>
            <person name="Levesque C.A."/>
            <person name="van der Lee T.A.J."/>
        </authorList>
    </citation>
    <scope>NUCLEOTIDE SEQUENCE [LARGE SCALE GENOMIC DNA]</scope>
    <source>
        <strain evidence="1 2">CBS 675.73</strain>
    </source>
</reference>
<evidence type="ECO:0000313" key="2">
    <source>
        <dbReference type="Proteomes" id="UP000320333"/>
    </source>
</evidence>
<keyword evidence="2" id="KW-1185">Reference proteome</keyword>